<keyword evidence="2" id="KW-1185">Reference proteome</keyword>
<gene>
    <name evidence="1" type="ORF">COCNU_09G003110</name>
</gene>
<protein>
    <submittedName>
        <fullName evidence="1">Uncharacterized protein</fullName>
    </submittedName>
</protein>
<dbReference type="PANTHER" id="PTHR38925:SF1">
    <property type="entry name" value="PROTEIN, PUTATIVE-RELATED"/>
    <property type="match status" value="1"/>
</dbReference>
<evidence type="ECO:0000313" key="2">
    <source>
        <dbReference type="Proteomes" id="UP000797356"/>
    </source>
</evidence>
<name>A0A8K0IJI5_COCNU</name>
<organism evidence="1 2">
    <name type="scientific">Cocos nucifera</name>
    <name type="common">Coconut palm</name>
    <dbReference type="NCBI Taxonomy" id="13894"/>
    <lineage>
        <taxon>Eukaryota</taxon>
        <taxon>Viridiplantae</taxon>
        <taxon>Streptophyta</taxon>
        <taxon>Embryophyta</taxon>
        <taxon>Tracheophyta</taxon>
        <taxon>Spermatophyta</taxon>
        <taxon>Magnoliopsida</taxon>
        <taxon>Liliopsida</taxon>
        <taxon>Arecaceae</taxon>
        <taxon>Arecoideae</taxon>
        <taxon>Cocoseae</taxon>
        <taxon>Attaleinae</taxon>
        <taxon>Cocos</taxon>
    </lineage>
</organism>
<evidence type="ECO:0000313" key="1">
    <source>
        <dbReference type="EMBL" id="KAG1360848.1"/>
    </source>
</evidence>
<dbReference type="AlphaFoldDB" id="A0A8K0IJI5"/>
<dbReference type="PANTHER" id="PTHR38925">
    <property type="entry name" value="PROTEIN, PUTATIVE-RELATED"/>
    <property type="match status" value="1"/>
</dbReference>
<proteinExistence type="predicted"/>
<comment type="caution">
    <text evidence="1">The sequence shown here is derived from an EMBL/GenBank/DDBJ whole genome shotgun (WGS) entry which is preliminary data.</text>
</comment>
<reference evidence="1" key="2">
    <citation type="submission" date="2019-07" db="EMBL/GenBank/DDBJ databases">
        <authorList>
            <person name="Yang Y."/>
            <person name="Bocs S."/>
            <person name="Baudouin L."/>
        </authorList>
    </citation>
    <scope>NUCLEOTIDE SEQUENCE</scope>
    <source>
        <tissue evidence="1">Spear leaf of Hainan Tall coconut</tissue>
    </source>
</reference>
<dbReference type="Proteomes" id="UP000797356">
    <property type="component" value="Chromosome 9"/>
</dbReference>
<reference evidence="1" key="1">
    <citation type="journal article" date="2017" name="Gigascience">
        <title>The genome draft of coconut (Cocos nucifera).</title>
        <authorList>
            <person name="Xiao Y."/>
            <person name="Xu P."/>
            <person name="Fan H."/>
            <person name="Baudouin L."/>
            <person name="Xia W."/>
            <person name="Bocs S."/>
            <person name="Xu J."/>
            <person name="Li Q."/>
            <person name="Guo A."/>
            <person name="Zhou L."/>
            <person name="Li J."/>
            <person name="Wu Y."/>
            <person name="Ma Z."/>
            <person name="Armero A."/>
            <person name="Issali A.E."/>
            <person name="Liu N."/>
            <person name="Peng M."/>
            <person name="Yang Y."/>
        </authorList>
    </citation>
    <scope>NUCLEOTIDE SEQUENCE</scope>
    <source>
        <tissue evidence="1">Spear leaf of Hainan Tall coconut</tissue>
    </source>
</reference>
<sequence length="109" mass="12450">MVHLVALAKFKLLASGISNNRQLLSSLLWLFVLKLPLTSLMPASFSDMASCFRLLLFQLNHILFHGTPMTSNHRWRRALRLLRERIISSEGLMIQSDMENLNAITMLAL</sequence>
<dbReference type="OrthoDB" id="756827at2759"/>
<accession>A0A8K0IJI5</accession>
<dbReference type="EMBL" id="CM017880">
    <property type="protein sequence ID" value="KAG1360848.1"/>
    <property type="molecule type" value="Genomic_DNA"/>
</dbReference>